<accession>A0A158DM90</accession>
<evidence type="ECO:0000313" key="2">
    <source>
        <dbReference type="Proteomes" id="UP000054624"/>
    </source>
</evidence>
<dbReference type="STRING" id="1777137.AWB76_07175"/>
<name>A0A158DM90_9BURK</name>
<sequence length="60" mass="6952">MNDLSPYTFGPTGFKRDRESTLETITIPLSTYKAMQRKIAYLEHQANLDSWRTNPDRMGS</sequence>
<proteinExistence type="predicted"/>
<reference evidence="2" key="1">
    <citation type="submission" date="2016-01" db="EMBL/GenBank/DDBJ databases">
        <authorList>
            <person name="Peeters Charlotte."/>
        </authorList>
    </citation>
    <scope>NUCLEOTIDE SEQUENCE [LARGE SCALE GENOMIC DNA]</scope>
</reference>
<protein>
    <submittedName>
        <fullName evidence="1">Uncharacterized protein</fullName>
    </submittedName>
</protein>
<organism evidence="1 2">
    <name type="scientific">Caballeronia temeraria</name>
    <dbReference type="NCBI Taxonomy" id="1777137"/>
    <lineage>
        <taxon>Bacteria</taxon>
        <taxon>Pseudomonadati</taxon>
        <taxon>Pseudomonadota</taxon>
        <taxon>Betaproteobacteria</taxon>
        <taxon>Burkholderiales</taxon>
        <taxon>Burkholderiaceae</taxon>
        <taxon>Caballeronia</taxon>
    </lineage>
</organism>
<gene>
    <name evidence="1" type="ORF">AWB76_07175</name>
</gene>
<dbReference type="EMBL" id="FCOI02000046">
    <property type="protein sequence ID" value="SAK95675.1"/>
    <property type="molecule type" value="Genomic_DNA"/>
</dbReference>
<dbReference type="Proteomes" id="UP000054624">
    <property type="component" value="Unassembled WGS sequence"/>
</dbReference>
<dbReference type="AlphaFoldDB" id="A0A158DM90"/>
<evidence type="ECO:0000313" key="1">
    <source>
        <dbReference type="EMBL" id="SAK95675.1"/>
    </source>
</evidence>
<keyword evidence="2" id="KW-1185">Reference proteome</keyword>